<dbReference type="EMBL" id="AUWU02000006">
    <property type="protein sequence ID" value="KAH0572167.1"/>
    <property type="molecule type" value="Genomic_DNA"/>
</dbReference>
<evidence type="ECO:0000313" key="6">
    <source>
        <dbReference type="Proteomes" id="UP000018208"/>
    </source>
</evidence>
<dbReference type="SUPFAM" id="SSF47874">
    <property type="entry name" value="Annexin"/>
    <property type="match status" value="1"/>
</dbReference>
<evidence type="ECO:0000313" key="4">
    <source>
        <dbReference type="EMBL" id="EST47757.1"/>
    </source>
</evidence>
<name>V6LSY3_9EUKA</name>
<gene>
    <name evidence="4" type="ORF">SS50377_12156</name>
    <name evidence="5" type="ORF">SS50377_26376</name>
</gene>
<sequence>MPQNVKYPEMTCSRADDYAKAADELNAAMVGKGNNKDELIRITKQFNALERLEIAKQYEAKQGKNLIAVFKDELKGDLEMYFCVLYSGYYNQWATWIFETIQGKKDNIDDLCELLFMLTKEDYDQVSAVYEQTYGVNMKDSICEDIKDSQICGLIKYFLESNNKYGAGAEKLADYLFEKMDSDECEKRFTNILCNCHSRIYKEVCDKMKEKHGKDMEEIIKKKFGGKQEFAFLDAHHSLLDHKTGVARQLYLCFKGLGTDEKMMIKITQLFGDRMKGGLIQQAYSPFGDVTKDIKSDLSGKDEDLILALWGQE</sequence>
<keyword evidence="2" id="KW-0677">Repeat</keyword>
<dbReference type="PANTHER" id="PTHR10502:SF102">
    <property type="entry name" value="ANNEXIN B11"/>
    <property type="match status" value="1"/>
</dbReference>
<keyword evidence="6" id="KW-1185">Reference proteome</keyword>
<reference evidence="5" key="2">
    <citation type="submission" date="2020-12" db="EMBL/GenBank/DDBJ databases">
        <title>New Spironucleus salmonicida genome in near-complete chromosomes.</title>
        <authorList>
            <person name="Xu F."/>
            <person name="Kurt Z."/>
            <person name="Jimenez-Gonzalez A."/>
            <person name="Astvaldsson A."/>
            <person name="Andersson J.O."/>
            <person name="Svard S.G."/>
        </authorList>
    </citation>
    <scope>NUCLEOTIDE SEQUENCE</scope>
    <source>
        <strain evidence="5">ATCC 50377</strain>
    </source>
</reference>
<dbReference type="GO" id="GO:0005737">
    <property type="term" value="C:cytoplasm"/>
    <property type="evidence" value="ECO:0007669"/>
    <property type="project" value="TreeGrafter"/>
</dbReference>
<dbReference type="Proteomes" id="UP000018208">
    <property type="component" value="Unassembled WGS sequence"/>
</dbReference>
<evidence type="ECO:0000313" key="5">
    <source>
        <dbReference type="EMBL" id="KAH0572167.1"/>
    </source>
</evidence>
<reference evidence="4 5" key="1">
    <citation type="journal article" date="2014" name="PLoS Genet.">
        <title>The Genome of Spironucleus salmonicida Highlights a Fish Pathogen Adapted to Fluctuating Environments.</title>
        <authorList>
            <person name="Xu F."/>
            <person name="Jerlstrom-Hultqvist J."/>
            <person name="Einarsson E."/>
            <person name="Astvaldsson A."/>
            <person name="Svard S.G."/>
            <person name="Andersson J.O."/>
        </authorList>
    </citation>
    <scope>NUCLEOTIDE SEQUENCE</scope>
    <source>
        <strain evidence="5">ATCC 50377</strain>
    </source>
</reference>
<dbReference type="VEuPathDB" id="GiardiaDB:SS50377_26376"/>
<protein>
    <submittedName>
        <fullName evidence="4">Annexin</fullName>
    </submittedName>
</protein>
<organism evidence="4">
    <name type="scientific">Spironucleus salmonicida</name>
    <dbReference type="NCBI Taxonomy" id="348837"/>
    <lineage>
        <taxon>Eukaryota</taxon>
        <taxon>Metamonada</taxon>
        <taxon>Diplomonadida</taxon>
        <taxon>Hexamitidae</taxon>
        <taxon>Hexamitinae</taxon>
        <taxon>Spironucleus</taxon>
    </lineage>
</organism>
<dbReference type="PANTHER" id="PTHR10502">
    <property type="entry name" value="ANNEXIN"/>
    <property type="match status" value="1"/>
</dbReference>
<dbReference type="InterPro" id="IPR001464">
    <property type="entry name" value="Annexin"/>
</dbReference>
<comment type="similarity">
    <text evidence="1">Belongs to the annexin family.</text>
</comment>
<keyword evidence="3" id="KW-0041">Annexin</keyword>
<evidence type="ECO:0000256" key="2">
    <source>
        <dbReference type="ARBA" id="ARBA00022737"/>
    </source>
</evidence>
<dbReference type="PROSITE" id="PS51897">
    <property type="entry name" value="ANNEXIN_2"/>
    <property type="match status" value="1"/>
</dbReference>
<dbReference type="InterPro" id="IPR018502">
    <property type="entry name" value="Annexin_repeat"/>
</dbReference>
<dbReference type="AlphaFoldDB" id="V6LSY3"/>
<dbReference type="Gene3D" id="1.10.220.10">
    <property type="entry name" value="Annexin"/>
    <property type="match status" value="4"/>
</dbReference>
<dbReference type="Pfam" id="PF00191">
    <property type="entry name" value="Annexin"/>
    <property type="match status" value="1"/>
</dbReference>
<dbReference type="GO" id="GO:0005509">
    <property type="term" value="F:calcium ion binding"/>
    <property type="evidence" value="ECO:0007669"/>
    <property type="project" value="InterPro"/>
</dbReference>
<evidence type="ECO:0000256" key="3">
    <source>
        <dbReference type="ARBA" id="ARBA00023216"/>
    </source>
</evidence>
<dbReference type="EMBL" id="KI546035">
    <property type="protein sequence ID" value="EST47757.1"/>
    <property type="molecule type" value="Genomic_DNA"/>
</dbReference>
<proteinExistence type="inferred from homology"/>
<dbReference type="PRINTS" id="PR00196">
    <property type="entry name" value="ANNEXIN"/>
</dbReference>
<dbReference type="GO" id="GO:0001786">
    <property type="term" value="F:phosphatidylserine binding"/>
    <property type="evidence" value="ECO:0007669"/>
    <property type="project" value="TreeGrafter"/>
</dbReference>
<dbReference type="GO" id="GO:0005886">
    <property type="term" value="C:plasma membrane"/>
    <property type="evidence" value="ECO:0007669"/>
    <property type="project" value="TreeGrafter"/>
</dbReference>
<evidence type="ECO:0000256" key="1">
    <source>
        <dbReference type="ARBA" id="ARBA00007831"/>
    </source>
</evidence>
<accession>V6LSY3</accession>
<dbReference type="OrthoDB" id="37886at2759"/>
<dbReference type="GO" id="GO:0005544">
    <property type="term" value="F:calcium-dependent phospholipid binding"/>
    <property type="evidence" value="ECO:0007669"/>
    <property type="project" value="InterPro"/>
</dbReference>
<dbReference type="InterPro" id="IPR037104">
    <property type="entry name" value="Annexin_sf"/>
</dbReference>